<evidence type="ECO:0000313" key="1">
    <source>
        <dbReference type="EMBL" id="TGY79980.1"/>
    </source>
</evidence>
<accession>A0AC61RGF1</accession>
<comment type="caution">
    <text evidence="1">The sequence shown here is derived from an EMBL/GenBank/DDBJ whole genome shotgun (WGS) entry which is preliminary data.</text>
</comment>
<sequence length="109" mass="12539">MATIATNLTLSKLIAKMREIAKETAESTYALSDALYDVQLIAENHEQTRKEAKWYIPSFYWCVRNNGTHILNTMVEAAKWSAQQEAEKENPRVYRISFEDGKYSITFVG</sequence>
<reference evidence="1" key="1">
    <citation type="submission" date="2019-04" db="EMBL/GenBank/DDBJ databases">
        <title>Microbes associate with the intestines of laboratory mice.</title>
        <authorList>
            <person name="Navarre W."/>
            <person name="Wong E."/>
            <person name="Huang K."/>
            <person name="Tropini C."/>
            <person name="Ng K."/>
            <person name="Yu B."/>
        </authorList>
    </citation>
    <scope>NUCLEOTIDE SEQUENCE</scope>
    <source>
        <strain evidence="1">NM04_E33</strain>
    </source>
</reference>
<dbReference type="EMBL" id="SRYB01000004">
    <property type="protein sequence ID" value="TGY79980.1"/>
    <property type="molecule type" value="Genomic_DNA"/>
</dbReference>
<name>A0AC61RGF1_9BACT</name>
<keyword evidence="2" id="KW-1185">Reference proteome</keyword>
<dbReference type="Proteomes" id="UP000306319">
    <property type="component" value="Unassembled WGS sequence"/>
</dbReference>
<organism evidence="1 2">
    <name type="scientific">Lepagella muris</name>
    <dbReference type="NCBI Taxonomy" id="3032870"/>
    <lineage>
        <taxon>Bacteria</taxon>
        <taxon>Pseudomonadati</taxon>
        <taxon>Bacteroidota</taxon>
        <taxon>Bacteroidia</taxon>
        <taxon>Bacteroidales</taxon>
        <taxon>Muribaculaceae</taxon>
        <taxon>Lepagella</taxon>
    </lineage>
</organism>
<evidence type="ECO:0000313" key="2">
    <source>
        <dbReference type="Proteomes" id="UP000306319"/>
    </source>
</evidence>
<protein>
    <submittedName>
        <fullName evidence="1">Uncharacterized protein</fullName>
    </submittedName>
</protein>
<gene>
    <name evidence="1" type="ORF">E5331_04110</name>
</gene>
<proteinExistence type="predicted"/>